<gene>
    <name evidence="3" type="ORF">PXEA_LOCUS18236</name>
</gene>
<dbReference type="InterPro" id="IPR001303">
    <property type="entry name" value="Aldolase_II/adducin_N"/>
</dbReference>
<dbReference type="InterPro" id="IPR036409">
    <property type="entry name" value="Aldolase_II/adducin_N_sf"/>
</dbReference>
<dbReference type="GO" id="GO:0051015">
    <property type="term" value="F:actin filament binding"/>
    <property type="evidence" value="ECO:0007669"/>
    <property type="project" value="TreeGrafter"/>
</dbReference>
<dbReference type="Gene3D" id="3.40.225.10">
    <property type="entry name" value="Class II aldolase/adducin N-terminal domain"/>
    <property type="match status" value="1"/>
</dbReference>
<accession>A0A448X0H3</accession>
<dbReference type="AlphaFoldDB" id="A0A448X0H3"/>
<dbReference type="InterPro" id="IPR051017">
    <property type="entry name" value="Aldolase-II_Adducin_sf"/>
</dbReference>
<dbReference type="SUPFAM" id="SSF53639">
    <property type="entry name" value="AraD/HMP-PK domain-like"/>
    <property type="match status" value="1"/>
</dbReference>
<comment type="caution">
    <text evidence="3">The sequence shown here is derived from an EMBL/GenBank/DDBJ whole genome shotgun (WGS) entry which is preliminary data.</text>
</comment>
<keyword evidence="4" id="KW-1185">Reference proteome</keyword>
<evidence type="ECO:0000259" key="2">
    <source>
        <dbReference type="SMART" id="SM01007"/>
    </source>
</evidence>
<dbReference type="OrthoDB" id="3238794at2759"/>
<dbReference type="GO" id="GO:0005886">
    <property type="term" value="C:plasma membrane"/>
    <property type="evidence" value="ECO:0007669"/>
    <property type="project" value="UniProtKB-SubCell"/>
</dbReference>
<organism evidence="3 4">
    <name type="scientific">Protopolystoma xenopodis</name>
    <dbReference type="NCBI Taxonomy" id="117903"/>
    <lineage>
        <taxon>Eukaryota</taxon>
        <taxon>Metazoa</taxon>
        <taxon>Spiralia</taxon>
        <taxon>Lophotrochozoa</taxon>
        <taxon>Platyhelminthes</taxon>
        <taxon>Monogenea</taxon>
        <taxon>Polyopisthocotylea</taxon>
        <taxon>Polystomatidea</taxon>
        <taxon>Polystomatidae</taxon>
        <taxon>Protopolystoma</taxon>
    </lineage>
</organism>
<dbReference type="PANTHER" id="PTHR10672:SF3">
    <property type="entry name" value="PROTEIN HU-LI TAI SHAO"/>
    <property type="match status" value="1"/>
</dbReference>
<proteinExistence type="inferred from homology"/>
<feature type="non-terminal residue" evidence="3">
    <location>
        <position position="342"/>
    </location>
</feature>
<dbReference type="EMBL" id="CAAALY010069707">
    <property type="protein sequence ID" value="VEL24796.1"/>
    <property type="molecule type" value="Genomic_DNA"/>
</dbReference>
<dbReference type="Pfam" id="PF00596">
    <property type="entry name" value="Aldolase_II"/>
    <property type="match status" value="1"/>
</dbReference>
<sequence>HKYALFVLTALDPDDPEFVRQLLRPAEIKEDVNLMSHKKRVSLILKSDLFRKELEEVIQSQMKSGEFPGLSTSLLSLQHISDMFVSAPGKQPSSGGGFSKGGGVIPINDLRGGTVAAYPRNERMLRCKLASVHRLIDLFGWSTNIYTSVTVRISRNHEHFLIKPLGLLYHEVTASSLLRVDSKGEVWDGGSTILGINLSGWLLHSSVFASRPDIRCIIHLDTPATIAISCMKSGLLPICQEAMILGEVSYFADYNPISMPMSGAPAHSLSYGSSDNGDFSHFVTTALMEQRDKVHEALGPTARIFFVRGRGLFALGESVEETWHYATNAVVACETQLLLASL</sequence>
<reference evidence="3" key="1">
    <citation type="submission" date="2018-11" db="EMBL/GenBank/DDBJ databases">
        <authorList>
            <consortium name="Pathogen Informatics"/>
        </authorList>
    </citation>
    <scope>NUCLEOTIDE SEQUENCE</scope>
</reference>
<dbReference type="Proteomes" id="UP000784294">
    <property type="component" value="Unassembled WGS sequence"/>
</dbReference>
<feature type="non-terminal residue" evidence="3">
    <location>
        <position position="1"/>
    </location>
</feature>
<dbReference type="GO" id="GO:0005856">
    <property type="term" value="C:cytoskeleton"/>
    <property type="evidence" value="ECO:0007669"/>
    <property type="project" value="TreeGrafter"/>
</dbReference>
<dbReference type="PANTHER" id="PTHR10672">
    <property type="entry name" value="ADDUCIN"/>
    <property type="match status" value="1"/>
</dbReference>
<dbReference type="SMART" id="SM01007">
    <property type="entry name" value="Aldolase_II"/>
    <property type="match status" value="1"/>
</dbReference>
<evidence type="ECO:0000313" key="4">
    <source>
        <dbReference type="Proteomes" id="UP000784294"/>
    </source>
</evidence>
<comment type="similarity">
    <text evidence="1">Belongs to the aldolase class II family. Adducin subfamily.</text>
</comment>
<evidence type="ECO:0000313" key="3">
    <source>
        <dbReference type="EMBL" id="VEL24796.1"/>
    </source>
</evidence>
<name>A0A448X0H3_9PLAT</name>
<feature type="domain" description="Class II aldolase/adducin N-terminal" evidence="2">
    <location>
        <begin position="127"/>
        <end position="337"/>
    </location>
</feature>
<dbReference type="GO" id="GO:0014069">
    <property type="term" value="C:postsynaptic density"/>
    <property type="evidence" value="ECO:0007669"/>
    <property type="project" value="TreeGrafter"/>
</dbReference>
<protein>
    <recommendedName>
        <fullName evidence="2">Class II aldolase/adducin N-terminal domain-containing protein</fullName>
    </recommendedName>
</protein>
<evidence type="ECO:0000256" key="1">
    <source>
        <dbReference type="ARBA" id="ARBA00006274"/>
    </source>
</evidence>